<organism evidence="4 5">
    <name type="scientific">OM182 bacterium</name>
    <dbReference type="NCBI Taxonomy" id="2510334"/>
    <lineage>
        <taxon>Bacteria</taxon>
        <taxon>Pseudomonadati</taxon>
        <taxon>Pseudomonadota</taxon>
        <taxon>Gammaproteobacteria</taxon>
        <taxon>OMG group</taxon>
        <taxon>OM182 clade</taxon>
    </lineage>
</organism>
<dbReference type="Gene3D" id="3.20.20.80">
    <property type="entry name" value="Glycosidases"/>
    <property type="match status" value="1"/>
</dbReference>
<gene>
    <name evidence="4" type="ORF">EVA68_07725</name>
</gene>
<dbReference type="AlphaFoldDB" id="A0A520RY45"/>
<evidence type="ECO:0000259" key="1">
    <source>
        <dbReference type="Pfam" id="PF12904"/>
    </source>
</evidence>
<dbReference type="InterPro" id="IPR032260">
    <property type="entry name" value="DUF5060"/>
</dbReference>
<dbReference type="InterPro" id="IPR024749">
    <property type="entry name" value="Collagen-bd_put"/>
</dbReference>
<dbReference type="EMBL" id="SHAG01000047">
    <property type="protein sequence ID" value="RZO75128.1"/>
    <property type="molecule type" value="Genomic_DNA"/>
</dbReference>
<name>A0A520RY45_9GAMM</name>
<feature type="domain" description="Apiosidase-like catalytic" evidence="2">
    <location>
        <begin position="111"/>
        <end position="455"/>
    </location>
</feature>
<sequence>MKNEQHTRVITWERTDLCFQSSSVLKWSAFALQLEFKCGSETIHLDGFWSGDCNWTARFAPTHPGIWTWVSHSQDSAMDNHQGKIECIAPNTKQKKANKNLHGFIRIPKDEIHFQYADGEPFFFLGDTLWAINTLRCGLGEKENGNFFSWLKDRKQKGFTAACVQFFRRLNQSNEGGYPFPNNTDDNGIFTHLNSEFFKHLDTRMNHIWDAGFVVAAHPTWFGKAQGGMTNISSLDAQLITRYLLARYGSYNLIYSLSGEYQHSYLDMPNPWTRSDWQKLGAMVNKWNVYNHPVSIMPTGIQEGKSSLSSEANSGSSAGEFHQEAWLDHNWIQTGHRLSLMHLIPKTIKENRNHLPLKPVIQSEGWYEGFEDTNLFVQCNDSHIRWQAWVSYLCGAVGYIYGHGDVWGYFSKLDDPNPKDISTEKKEMLDRGLNAEGGISLSYLRQLFDQIAWWKLKPRQDLISTKGLLSQEANEWYLRVPYCAAAPGELYVVYYPLGTGKKRKDLLLKSGYEYSARWFNPRDGSFENIKMPRLDKNGKWDVPVTPGALDWVLVVENNHELKNLNI</sequence>
<dbReference type="InterPro" id="IPR025277">
    <property type="entry name" value="Apiosidase-like_cat_dom"/>
</dbReference>
<feature type="domain" description="Putative collagen-binding" evidence="1">
    <location>
        <begin position="481"/>
        <end position="556"/>
    </location>
</feature>
<dbReference type="Pfam" id="PF12904">
    <property type="entry name" value="Collagen_bind_2"/>
    <property type="match status" value="1"/>
</dbReference>
<accession>A0A520RY45</accession>
<evidence type="ECO:0000313" key="5">
    <source>
        <dbReference type="Proteomes" id="UP000316199"/>
    </source>
</evidence>
<dbReference type="PANTHER" id="PTHR37836">
    <property type="entry name" value="LMO1036 PROTEIN"/>
    <property type="match status" value="1"/>
</dbReference>
<dbReference type="Pfam" id="PF16586">
    <property type="entry name" value="DUF5060"/>
    <property type="match status" value="1"/>
</dbReference>
<feature type="domain" description="DUF5060" evidence="3">
    <location>
        <begin position="11"/>
        <end position="73"/>
    </location>
</feature>
<reference evidence="4 5" key="1">
    <citation type="submission" date="2019-02" db="EMBL/GenBank/DDBJ databases">
        <title>Prokaryotic population dynamics and viral predation in marine succession experiment using metagenomics: the confinement effect.</title>
        <authorList>
            <person name="Haro-Moreno J.M."/>
            <person name="Rodriguez-Valera F."/>
            <person name="Lopez-Perez M."/>
        </authorList>
    </citation>
    <scope>NUCLEOTIDE SEQUENCE [LARGE SCALE GENOMIC DNA]</scope>
    <source>
        <strain evidence="4">MED-G157</strain>
    </source>
</reference>
<proteinExistence type="predicted"/>
<dbReference type="PANTHER" id="PTHR37836:SF2">
    <property type="entry name" value="DUF4038 DOMAIN-CONTAINING PROTEIN"/>
    <property type="match status" value="1"/>
</dbReference>
<dbReference type="Pfam" id="PF13204">
    <property type="entry name" value="Apiosidase"/>
    <property type="match status" value="1"/>
</dbReference>
<evidence type="ECO:0000313" key="4">
    <source>
        <dbReference type="EMBL" id="RZO75128.1"/>
    </source>
</evidence>
<evidence type="ECO:0000259" key="3">
    <source>
        <dbReference type="Pfam" id="PF16586"/>
    </source>
</evidence>
<dbReference type="Gene3D" id="2.60.40.10">
    <property type="entry name" value="Immunoglobulins"/>
    <property type="match status" value="1"/>
</dbReference>
<evidence type="ECO:0000259" key="2">
    <source>
        <dbReference type="Pfam" id="PF13204"/>
    </source>
</evidence>
<protein>
    <submittedName>
        <fullName evidence="4">DUF4038 domain-containing protein</fullName>
    </submittedName>
</protein>
<dbReference type="InterPro" id="IPR013783">
    <property type="entry name" value="Ig-like_fold"/>
</dbReference>
<dbReference type="Proteomes" id="UP000316199">
    <property type="component" value="Unassembled WGS sequence"/>
</dbReference>
<comment type="caution">
    <text evidence="4">The sequence shown here is derived from an EMBL/GenBank/DDBJ whole genome shotgun (WGS) entry which is preliminary data.</text>
</comment>